<dbReference type="EMBL" id="JAIWYP010000001">
    <property type="protein sequence ID" value="KAH3886494.1"/>
    <property type="molecule type" value="Genomic_DNA"/>
</dbReference>
<dbReference type="AlphaFoldDB" id="A0A9D4N3B8"/>
<organism evidence="1 2">
    <name type="scientific">Dreissena polymorpha</name>
    <name type="common">Zebra mussel</name>
    <name type="synonym">Mytilus polymorpha</name>
    <dbReference type="NCBI Taxonomy" id="45954"/>
    <lineage>
        <taxon>Eukaryota</taxon>
        <taxon>Metazoa</taxon>
        <taxon>Spiralia</taxon>
        <taxon>Lophotrochozoa</taxon>
        <taxon>Mollusca</taxon>
        <taxon>Bivalvia</taxon>
        <taxon>Autobranchia</taxon>
        <taxon>Heteroconchia</taxon>
        <taxon>Euheterodonta</taxon>
        <taxon>Imparidentia</taxon>
        <taxon>Neoheterodontei</taxon>
        <taxon>Myida</taxon>
        <taxon>Dreissenoidea</taxon>
        <taxon>Dreissenidae</taxon>
        <taxon>Dreissena</taxon>
    </lineage>
</organism>
<gene>
    <name evidence="1" type="ORF">DPMN_010504</name>
</gene>
<comment type="caution">
    <text evidence="1">The sequence shown here is derived from an EMBL/GenBank/DDBJ whole genome shotgun (WGS) entry which is preliminary data.</text>
</comment>
<protein>
    <submittedName>
        <fullName evidence="1">Uncharacterized protein</fullName>
    </submittedName>
</protein>
<keyword evidence="2" id="KW-1185">Reference proteome</keyword>
<accession>A0A9D4N3B8</accession>
<name>A0A9D4N3B8_DREPO</name>
<reference evidence="1" key="2">
    <citation type="submission" date="2020-11" db="EMBL/GenBank/DDBJ databases">
        <authorList>
            <person name="McCartney M.A."/>
            <person name="Auch B."/>
            <person name="Kono T."/>
            <person name="Mallez S."/>
            <person name="Becker A."/>
            <person name="Gohl D.M."/>
            <person name="Silverstein K.A.T."/>
            <person name="Koren S."/>
            <person name="Bechman K.B."/>
            <person name="Herman A."/>
            <person name="Abrahante J.E."/>
            <person name="Garbe J."/>
        </authorList>
    </citation>
    <scope>NUCLEOTIDE SEQUENCE</scope>
    <source>
        <strain evidence="1">Duluth1</strain>
        <tissue evidence="1">Whole animal</tissue>
    </source>
</reference>
<dbReference type="Proteomes" id="UP000828390">
    <property type="component" value="Unassembled WGS sequence"/>
</dbReference>
<reference evidence="1" key="1">
    <citation type="journal article" date="2019" name="bioRxiv">
        <title>The Genome of the Zebra Mussel, Dreissena polymorpha: A Resource for Invasive Species Research.</title>
        <authorList>
            <person name="McCartney M.A."/>
            <person name="Auch B."/>
            <person name="Kono T."/>
            <person name="Mallez S."/>
            <person name="Zhang Y."/>
            <person name="Obille A."/>
            <person name="Becker A."/>
            <person name="Abrahante J.E."/>
            <person name="Garbe J."/>
            <person name="Badalamenti J.P."/>
            <person name="Herman A."/>
            <person name="Mangelson H."/>
            <person name="Liachko I."/>
            <person name="Sullivan S."/>
            <person name="Sone E.D."/>
            <person name="Koren S."/>
            <person name="Silverstein K.A.T."/>
            <person name="Beckman K.B."/>
            <person name="Gohl D.M."/>
        </authorList>
    </citation>
    <scope>NUCLEOTIDE SEQUENCE</scope>
    <source>
        <strain evidence="1">Duluth1</strain>
        <tissue evidence="1">Whole animal</tissue>
    </source>
</reference>
<proteinExistence type="predicted"/>
<evidence type="ECO:0000313" key="1">
    <source>
        <dbReference type="EMBL" id="KAH3886494.1"/>
    </source>
</evidence>
<evidence type="ECO:0000313" key="2">
    <source>
        <dbReference type="Proteomes" id="UP000828390"/>
    </source>
</evidence>
<sequence>MLRPTSWTSVTKKESMSLGSITVYQKAIREVRKKMKDAKKEWIEGQYMNIISPSFSNF</sequence>